<reference evidence="2 3" key="1">
    <citation type="journal article" date="2023" name="Plants (Basel)">
        <title>Bridging the Gap: Combining Genomics and Transcriptomics Approaches to Understand Stylosanthes scabra, an Orphan Legume from the Brazilian Caatinga.</title>
        <authorList>
            <person name="Ferreira-Neto J.R.C."/>
            <person name="da Silva M.D."/>
            <person name="Binneck E."/>
            <person name="de Melo N.F."/>
            <person name="da Silva R.H."/>
            <person name="de Melo A.L.T.M."/>
            <person name="Pandolfi V."/>
            <person name="Bustamante F.O."/>
            <person name="Brasileiro-Vidal A.C."/>
            <person name="Benko-Iseppon A.M."/>
        </authorList>
    </citation>
    <scope>NUCLEOTIDE SEQUENCE [LARGE SCALE GENOMIC DNA]</scope>
    <source>
        <tissue evidence="2">Leaves</tissue>
    </source>
</reference>
<feature type="compositionally biased region" description="Basic and acidic residues" evidence="1">
    <location>
        <begin position="44"/>
        <end position="55"/>
    </location>
</feature>
<evidence type="ECO:0008006" key="4">
    <source>
        <dbReference type="Google" id="ProtNLM"/>
    </source>
</evidence>
<accession>A0ABU6WJW1</accession>
<name>A0ABU6WJW1_9FABA</name>
<evidence type="ECO:0000256" key="1">
    <source>
        <dbReference type="SAM" id="MobiDB-lite"/>
    </source>
</evidence>
<dbReference type="EMBL" id="JASCZI010181851">
    <property type="protein sequence ID" value="MED6186112.1"/>
    <property type="molecule type" value="Genomic_DNA"/>
</dbReference>
<feature type="compositionally biased region" description="Polar residues" evidence="1">
    <location>
        <begin position="24"/>
        <end position="41"/>
    </location>
</feature>
<evidence type="ECO:0000313" key="3">
    <source>
        <dbReference type="Proteomes" id="UP001341840"/>
    </source>
</evidence>
<proteinExistence type="predicted"/>
<dbReference type="Proteomes" id="UP001341840">
    <property type="component" value="Unassembled WGS sequence"/>
</dbReference>
<protein>
    <recommendedName>
        <fullName evidence="4">Retrotransposon gag protein</fullName>
    </recommendedName>
</protein>
<keyword evidence="3" id="KW-1185">Reference proteome</keyword>
<evidence type="ECO:0000313" key="2">
    <source>
        <dbReference type="EMBL" id="MED6186112.1"/>
    </source>
</evidence>
<dbReference type="PANTHER" id="PTHR33223">
    <property type="entry name" value="CCHC-TYPE DOMAIN-CONTAINING PROTEIN"/>
    <property type="match status" value="1"/>
</dbReference>
<sequence length="178" mass="20163">MIKVSEQKIAEILINNEGEDESNEPQLTSENGVDQENQTPTARGGHEGTPREAASRSRNRYQSYRTWKPSTIGTKLVGREKSKYSFSPEILAEELLKKFKYPLEIEPYDGTTDPKHHLDAFENRMMLVNATDVIQCKAFTKTLKKDALTWFNSLPPNSIEPRASRKILQPGEGSQRPA</sequence>
<organism evidence="2 3">
    <name type="scientific">Stylosanthes scabra</name>
    <dbReference type="NCBI Taxonomy" id="79078"/>
    <lineage>
        <taxon>Eukaryota</taxon>
        <taxon>Viridiplantae</taxon>
        <taxon>Streptophyta</taxon>
        <taxon>Embryophyta</taxon>
        <taxon>Tracheophyta</taxon>
        <taxon>Spermatophyta</taxon>
        <taxon>Magnoliopsida</taxon>
        <taxon>eudicotyledons</taxon>
        <taxon>Gunneridae</taxon>
        <taxon>Pentapetalae</taxon>
        <taxon>rosids</taxon>
        <taxon>fabids</taxon>
        <taxon>Fabales</taxon>
        <taxon>Fabaceae</taxon>
        <taxon>Papilionoideae</taxon>
        <taxon>50 kb inversion clade</taxon>
        <taxon>dalbergioids sensu lato</taxon>
        <taxon>Dalbergieae</taxon>
        <taxon>Pterocarpus clade</taxon>
        <taxon>Stylosanthes</taxon>
    </lineage>
</organism>
<dbReference type="PANTHER" id="PTHR33223:SF10">
    <property type="entry name" value="AMINOTRANSFERASE-LIKE PLANT MOBILE DOMAIN-CONTAINING PROTEIN"/>
    <property type="match status" value="1"/>
</dbReference>
<feature type="region of interest" description="Disordered" evidence="1">
    <location>
        <begin position="13"/>
        <end position="64"/>
    </location>
</feature>
<gene>
    <name evidence="2" type="ORF">PIB30_063651</name>
</gene>
<comment type="caution">
    <text evidence="2">The sequence shown here is derived from an EMBL/GenBank/DDBJ whole genome shotgun (WGS) entry which is preliminary data.</text>
</comment>